<accession>A0ABN9UCM3</accession>
<feature type="transmembrane region" description="Helical" evidence="5">
    <location>
        <begin position="286"/>
        <end position="308"/>
    </location>
</feature>
<evidence type="ECO:0000313" key="8">
    <source>
        <dbReference type="Proteomes" id="UP001189429"/>
    </source>
</evidence>
<feature type="transmembrane region" description="Helical" evidence="5">
    <location>
        <begin position="385"/>
        <end position="405"/>
    </location>
</feature>
<name>A0ABN9UCM3_9DINO</name>
<feature type="transmembrane region" description="Helical" evidence="5">
    <location>
        <begin position="141"/>
        <end position="159"/>
    </location>
</feature>
<feature type="transmembrane region" description="Helical" evidence="5">
    <location>
        <begin position="328"/>
        <end position="349"/>
    </location>
</feature>
<evidence type="ECO:0000256" key="1">
    <source>
        <dbReference type="ARBA" id="ARBA00004141"/>
    </source>
</evidence>
<dbReference type="InterPro" id="IPR004853">
    <property type="entry name" value="Sugar_P_trans_dom"/>
</dbReference>
<feature type="transmembrane region" description="Helical" evidence="5">
    <location>
        <begin position="171"/>
        <end position="191"/>
    </location>
</feature>
<reference evidence="7" key="1">
    <citation type="submission" date="2023-10" db="EMBL/GenBank/DDBJ databases">
        <authorList>
            <person name="Chen Y."/>
            <person name="Shah S."/>
            <person name="Dougan E. K."/>
            <person name="Thang M."/>
            <person name="Chan C."/>
        </authorList>
    </citation>
    <scope>NUCLEOTIDE SEQUENCE [LARGE SCALE GENOMIC DNA]</scope>
</reference>
<feature type="transmembrane region" description="Helical" evidence="5">
    <location>
        <begin position="361"/>
        <end position="379"/>
    </location>
</feature>
<organism evidence="7 8">
    <name type="scientific">Prorocentrum cordatum</name>
    <dbReference type="NCBI Taxonomy" id="2364126"/>
    <lineage>
        <taxon>Eukaryota</taxon>
        <taxon>Sar</taxon>
        <taxon>Alveolata</taxon>
        <taxon>Dinophyceae</taxon>
        <taxon>Prorocentrales</taxon>
        <taxon>Prorocentraceae</taxon>
        <taxon>Prorocentrum</taxon>
    </lineage>
</organism>
<dbReference type="Pfam" id="PF03151">
    <property type="entry name" value="TPT"/>
    <property type="match status" value="1"/>
</dbReference>
<keyword evidence="2 5" id="KW-0812">Transmembrane</keyword>
<keyword evidence="3 5" id="KW-1133">Transmembrane helix</keyword>
<sequence length="427" mass="45738">MANHVYPSPSSHYSTVLVNGVSISSNATSKKANAALAFTSSTLTHETKLDKRRKIVHTKTADLLQPEETRSLGGSKLKQALLLCTCLCSVVGTSRVVFAQRRKDPDTQSSRAFQLCVAWYSLTVAMQVLNKYLVTELESPAIVSVVQMWMAMVAMGIPCYRQLLEATRKQLLAWTIVPVLFAAMLFSSFYTYEYVSLSFYAVVRSLTPLVVLPVERTIMPVSERPRVSNLVILSLAIMLAGAAMYGQGTGSSVSALGALLAAPSALLAVCDRLLQRRLLTSECRGLPSAACAVMNNALGSLPALLLAGLTHEFSTAFAPERLAAWADPYVVCLLGLSGAAGMGICYLAVECQRALSATSFLVLQNFEKMAVVACGILLFDGPAATPLASAGLLCCLGGGCLYGRAQMILQEQLRLRPNAADAHDLDQ</sequence>
<feature type="transmembrane region" description="Helical" evidence="5">
    <location>
        <begin position="197"/>
        <end position="215"/>
    </location>
</feature>
<comment type="caution">
    <text evidence="7">The sequence shown here is derived from an EMBL/GenBank/DDBJ whole genome shotgun (WGS) entry which is preliminary data.</text>
</comment>
<dbReference type="EMBL" id="CAUYUJ010015705">
    <property type="protein sequence ID" value="CAK0857172.1"/>
    <property type="molecule type" value="Genomic_DNA"/>
</dbReference>
<gene>
    <name evidence="7" type="ORF">PCOR1329_LOCUS47352</name>
</gene>
<dbReference type="Proteomes" id="UP001189429">
    <property type="component" value="Unassembled WGS sequence"/>
</dbReference>
<evidence type="ECO:0000256" key="5">
    <source>
        <dbReference type="SAM" id="Phobius"/>
    </source>
</evidence>
<evidence type="ECO:0000256" key="4">
    <source>
        <dbReference type="ARBA" id="ARBA00023136"/>
    </source>
</evidence>
<feature type="transmembrane region" description="Helical" evidence="5">
    <location>
        <begin position="80"/>
        <end position="98"/>
    </location>
</feature>
<protein>
    <recommendedName>
        <fullName evidence="6">Sugar phosphate transporter domain-containing protein</fullName>
    </recommendedName>
</protein>
<feature type="transmembrane region" description="Helical" evidence="5">
    <location>
        <begin position="252"/>
        <end position="274"/>
    </location>
</feature>
<evidence type="ECO:0000259" key="6">
    <source>
        <dbReference type="Pfam" id="PF03151"/>
    </source>
</evidence>
<comment type="subcellular location">
    <subcellularLocation>
        <location evidence="1">Membrane</location>
        <topology evidence="1">Multi-pass membrane protein</topology>
    </subcellularLocation>
</comment>
<feature type="transmembrane region" description="Helical" evidence="5">
    <location>
        <begin position="110"/>
        <end position="129"/>
    </location>
</feature>
<proteinExistence type="predicted"/>
<evidence type="ECO:0000256" key="3">
    <source>
        <dbReference type="ARBA" id="ARBA00022989"/>
    </source>
</evidence>
<dbReference type="PANTHER" id="PTHR11132">
    <property type="entry name" value="SOLUTE CARRIER FAMILY 35"/>
    <property type="match status" value="1"/>
</dbReference>
<feature type="transmembrane region" description="Helical" evidence="5">
    <location>
        <begin position="227"/>
        <end position="246"/>
    </location>
</feature>
<dbReference type="InterPro" id="IPR050186">
    <property type="entry name" value="TPT_transporter"/>
</dbReference>
<evidence type="ECO:0000313" key="7">
    <source>
        <dbReference type="EMBL" id="CAK0857172.1"/>
    </source>
</evidence>
<keyword evidence="4 5" id="KW-0472">Membrane</keyword>
<feature type="domain" description="Sugar phosphate transporter" evidence="6">
    <location>
        <begin position="114"/>
        <end position="402"/>
    </location>
</feature>
<evidence type="ECO:0000256" key="2">
    <source>
        <dbReference type="ARBA" id="ARBA00022692"/>
    </source>
</evidence>
<keyword evidence="8" id="KW-1185">Reference proteome</keyword>